<dbReference type="RefSeq" id="WP_134717389.1">
    <property type="nucleotide sequence ID" value="NZ_SDKM01000015.1"/>
</dbReference>
<evidence type="ECO:0000313" key="1">
    <source>
        <dbReference type="EMBL" id="RYP85641.1"/>
    </source>
</evidence>
<gene>
    <name evidence="1" type="ORF">EKO23_11575</name>
</gene>
<dbReference type="OrthoDB" id="3790352at2"/>
<organism evidence="1 2">
    <name type="scientific">Nocardioides guangzhouensis</name>
    <dbReference type="NCBI Taxonomy" id="2497878"/>
    <lineage>
        <taxon>Bacteria</taxon>
        <taxon>Bacillati</taxon>
        <taxon>Actinomycetota</taxon>
        <taxon>Actinomycetes</taxon>
        <taxon>Propionibacteriales</taxon>
        <taxon>Nocardioidaceae</taxon>
        <taxon>Nocardioides</taxon>
    </lineage>
</organism>
<reference evidence="1 2" key="1">
    <citation type="submission" date="2019-01" db="EMBL/GenBank/DDBJ databases">
        <title>Nocardioides guangzhouensis sp. nov., an actinobacterium isolated from soil.</title>
        <authorList>
            <person name="Fu Y."/>
            <person name="Cai Y."/>
            <person name="Lin Z."/>
            <person name="Chen P."/>
        </authorList>
    </citation>
    <scope>NUCLEOTIDE SEQUENCE [LARGE SCALE GENOMIC DNA]</scope>
    <source>
        <strain evidence="1 2">130</strain>
    </source>
</reference>
<name>A0A4Q4ZE32_9ACTN</name>
<dbReference type="AlphaFoldDB" id="A0A4Q4ZE32"/>
<proteinExistence type="predicted"/>
<dbReference type="Proteomes" id="UP000295198">
    <property type="component" value="Unassembled WGS sequence"/>
</dbReference>
<comment type="caution">
    <text evidence="1">The sequence shown here is derived from an EMBL/GenBank/DDBJ whole genome shotgun (WGS) entry which is preliminary data.</text>
</comment>
<accession>A0A4Q4ZE32</accession>
<keyword evidence="2" id="KW-1185">Reference proteome</keyword>
<dbReference type="EMBL" id="SDKM01000015">
    <property type="protein sequence ID" value="RYP85641.1"/>
    <property type="molecule type" value="Genomic_DNA"/>
</dbReference>
<sequence length="71" mass="7420">MSAPVSPRLAYDDPSSPREMFGDCRAVGANLALVHPLDAARGRPAPRTEGPAIEVSVEAATMAGSLHLHLD</sequence>
<protein>
    <submittedName>
        <fullName evidence="1">Uncharacterized protein</fullName>
    </submittedName>
</protein>
<evidence type="ECO:0000313" key="2">
    <source>
        <dbReference type="Proteomes" id="UP000295198"/>
    </source>
</evidence>